<accession>A0A699I0X9</accession>
<name>A0A699I0X9_TANCI</name>
<organism evidence="2">
    <name type="scientific">Tanacetum cinerariifolium</name>
    <name type="common">Dalmatian daisy</name>
    <name type="synonym">Chrysanthemum cinerariifolium</name>
    <dbReference type="NCBI Taxonomy" id="118510"/>
    <lineage>
        <taxon>Eukaryota</taxon>
        <taxon>Viridiplantae</taxon>
        <taxon>Streptophyta</taxon>
        <taxon>Embryophyta</taxon>
        <taxon>Tracheophyta</taxon>
        <taxon>Spermatophyta</taxon>
        <taxon>Magnoliopsida</taxon>
        <taxon>eudicotyledons</taxon>
        <taxon>Gunneridae</taxon>
        <taxon>Pentapetalae</taxon>
        <taxon>asterids</taxon>
        <taxon>campanulids</taxon>
        <taxon>Asterales</taxon>
        <taxon>Asteraceae</taxon>
        <taxon>Asteroideae</taxon>
        <taxon>Anthemideae</taxon>
        <taxon>Anthemidinae</taxon>
        <taxon>Tanacetum</taxon>
    </lineage>
</organism>
<reference evidence="2" key="1">
    <citation type="journal article" date="2019" name="Sci. Rep.">
        <title>Draft genome of Tanacetum cinerariifolium, the natural source of mosquito coil.</title>
        <authorList>
            <person name="Yamashiro T."/>
            <person name="Shiraishi A."/>
            <person name="Satake H."/>
            <person name="Nakayama K."/>
        </authorList>
    </citation>
    <scope>NUCLEOTIDE SEQUENCE</scope>
</reference>
<comment type="caution">
    <text evidence="2">The sequence shown here is derived from an EMBL/GenBank/DDBJ whole genome shotgun (WGS) entry which is preliminary data.</text>
</comment>
<dbReference type="AlphaFoldDB" id="A0A699I0X9"/>
<proteinExistence type="predicted"/>
<gene>
    <name evidence="2" type="ORF">Tci_450119</name>
</gene>
<evidence type="ECO:0000256" key="1">
    <source>
        <dbReference type="SAM" id="MobiDB-lite"/>
    </source>
</evidence>
<evidence type="ECO:0000313" key="2">
    <source>
        <dbReference type="EMBL" id="GEY78145.1"/>
    </source>
</evidence>
<dbReference type="EMBL" id="BKCJ010209120">
    <property type="protein sequence ID" value="GEY78145.1"/>
    <property type="molecule type" value="Genomic_DNA"/>
</dbReference>
<protein>
    <submittedName>
        <fullName evidence="2">Uncharacterized protein</fullName>
    </submittedName>
</protein>
<sequence length="239" mass="27606">MNESKSFNNHPAHKALSHALMESLLADKEGMDQGVVNLLKRKKRQHDDQDEDPSAGPNQGKKTKRSRTKEPESSKKSSTSKDTSKECFKALTDRLDWENPEGDRCPFDLSKPLPLKGVGFGIKHWGPKRQQFYRAQLNRFSKHDVFSHQKILSVVSVKVEKLHGYSYLEEIMVRRADQQLYKFKEGDFVNLHLNDIKDMLLLVIQHKLFHLDGEVIVDLAVALRMFTRSLKIKKRVKDV</sequence>
<feature type="region of interest" description="Disordered" evidence="1">
    <location>
        <begin position="35"/>
        <end position="85"/>
    </location>
</feature>